<dbReference type="AlphaFoldDB" id="A0A914HYP2"/>
<evidence type="ECO:0000256" key="1">
    <source>
        <dbReference type="SAM" id="MobiDB-lite"/>
    </source>
</evidence>
<feature type="compositionally biased region" description="Basic and acidic residues" evidence="1">
    <location>
        <begin position="152"/>
        <end position="167"/>
    </location>
</feature>
<proteinExistence type="predicted"/>
<dbReference type="WBParaSite" id="Gr19_v10_g5699.t1">
    <property type="protein sequence ID" value="Gr19_v10_g5699.t1"/>
    <property type="gene ID" value="Gr19_v10_g5699"/>
</dbReference>
<accession>A0A914HYP2</accession>
<name>A0A914HYP2_GLORO</name>
<feature type="compositionally biased region" description="Acidic residues" evidence="1">
    <location>
        <begin position="168"/>
        <end position="180"/>
    </location>
</feature>
<sequence length="308" mass="34919">MNNNSTPNSSNADFFLVGRCSDRSFLLNSTGTDSNSYAVFFRGRLSVTDRLFTSVPNFSAIRGTFRNKTIFFNGHFTYEINDFFHEAIDNVHTLYIIRELKKFMDVLGGNAEDLSTFFGCALRIVVETPIELGELGREEETKNVTNCADNETTAKADDEKKNDGKDDSESDGNESESDESIMNDAPFFKFIRAIVNNFLELSTSRSRHGRLPDDESCVKRWEDNFFDELFNTYTGEVLRILRIPVTEDDGHADDADAKFVLHDVFVLRCARGEMDTLPSDLNALFASDQFDCRVICVEKPPEKVAKYL</sequence>
<evidence type="ECO:0000313" key="3">
    <source>
        <dbReference type="WBParaSite" id="Gr19_v10_g5699.t1"/>
    </source>
</evidence>
<organism evidence="2 3">
    <name type="scientific">Globodera rostochiensis</name>
    <name type="common">Golden nematode worm</name>
    <name type="synonym">Heterodera rostochiensis</name>
    <dbReference type="NCBI Taxonomy" id="31243"/>
    <lineage>
        <taxon>Eukaryota</taxon>
        <taxon>Metazoa</taxon>
        <taxon>Ecdysozoa</taxon>
        <taxon>Nematoda</taxon>
        <taxon>Chromadorea</taxon>
        <taxon>Rhabditida</taxon>
        <taxon>Tylenchina</taxon>
        <taxon>Tylenchomorpha</taxon>
        <taxon>Tylenchoidea</taxon>
        <taxon>Heteroderidae</taxon>
        <taxon>Heteroderinae</taxon>
        <taxon>Globodera</taxon>
    </lineage>
</organism>
<dbReference type="Proteomes" id="UP000887572">
    <property type="component" value="Unplaced"/>
</dbReference>
<keyword evidence="2" id="KW-1185">Reference proteome</keyword>
<evidence type="ECO:0000313" key="2">
    <source>
        <dbReference type="Proteomes" id="UP000887572"/>
    </source>
</evidence>
<protein>
    <submittedName>
        <fullName evidence="3">BTB domain-containing protein</fullName>
    </submittedName>
</protein>
<reference evidence="3" key="1">
    <citation type="submission" date="2022-11" db="UniProtKB">
        <authorList>
            <consortium name="WormBaseParasite"/>
        </authorList>
    </citation>
    <scope>IDENTIFICATION</scope>
</reference>
<feature type="region of interest" description="Disordered" evidence="1">
    <location>
        <begin position="137"/>
        <end position="180"/>
    </location>
</feature>